<dbReference type="InterPro" id="IPR007110">
    <property type="entry name" value="Ig-like_dom"/>
</dbReference>
<feature type="domain" description="Ig-like" evidence="2">
    <location>
        <begin position="17"/>
        <end position="93"/>
    </location>
</feature>
<evidence type="ECO:0000256" key="1">
    <source>
        <dbReference type="ARBA" id="ARBA00023157"/>
    </source>
</evidence>
<keyword evidence="1" id="KW-1015">Disulfide bond</keyword>
<name>A0A7R9MFV9_9ACAR</name>
<dbReference type="EMBL" id="OC929356">
    <property type="protein sequence ID" value="CAD7658219.1"/>
    <property type="molecule type" value="Genomic_DNA"/>
</dbReference>
<gene>
    <name evidence="3" type="ORF">ONB1V03_LOCUS14842</name>
</gene>
<dbReference type="PANTHER" id="PTHR23278">
    <property type="entry name" value="SIDESTEP PROTEIN"/>
    <property type="match status" value="1"/>
</dbReference>
<evidence type="ECO:0000313" key="4">
    <source>
        <dbReference type="Proteomes" id="UP000728032"/>
    </source>
</evidence>
<reference evidence="3" key="1">
    <citation type="submission" date="2020-11" db="EMBL/GenBank/DDBJ databases">
        <authorList>
            <person name="Tran Van P."/>
        </authorList>
    </citation>
    <scope>NUCLEOTIDE SEQUENCE</scope>
</reference>
<dbReference type="Proteomes" id="UP000728032">
    <property type="component" value="Unassembled WGS sequence"/>
</dbReference>
<accession>A0A7R9MFV9</accession>
<dbReference type="Pfam" id="PF13927">
    <property type="entry name" value="Ig_3"/>
    <property type="match status" value="1"/>
</dbReference>
<dbReference type="PROSITE" id="PS50835">
    <property type="entry name" value="IG_LIKE"/>
    <property type="match status" value="2"/>
</dbReference>
<sequence length="207" mass="23237">MDEYGQRLRDPVGPFNEGAHLTVICEAEGGKPRPSIRWYKDSTLLDDSWIVTPQGIVRNELVITRLLRTDHKSILTCQANNSNLTKPVTASIALELNLRPLDVRITTVHRPLMADRQIEVVCEAGGSRPPALVTWWKGSKRLAHTTEEITKNENITVSTVHFTPTVDDNGKILSCRADHSVLPDSALEDSWILDIYCEDQLTKGNDW</sequence>
<dbReference type="PANTHER" id="PTHR23278:SF19">
    <property type="entry name" value="OBSCURIN"/>
    <property type="match status" value="1"/>
</dbReference>
<dbReference type="InterPro" id="IPR013162">
    <property type="entry name" value="CD80_C2-set"/>
</dbReference>
<dbReference type="EMBL" id="CAJPVJ010014531">
    <property type="protein sequence ID" value="CAG2175405.1"/>
    <property type="molecule type" value="Genomic_DNA"/>
</dbReference>
<protein>
    <recommendedName>
        <fullName evidence="2">Ig-like domain-containing protein</fullName>
    </recommendedName>
</protein>
<proteinExistence type="predicted"/>
<feature type="domain" description="Ig-like" evidence="2">
    <location>
        <begin position="100"/>
        <end position="188"/>
    </location>
</feature>
<dbReference type="OrthoDB" id="5843397at2759"/>
<evidence type="ECO:0000313" key="3">
    <source>
        <dbReference type="EMBL" id="CAD7658219.1"/>
    </source>
</evidence>
<dbReference type="SUPFAM" id="SSF48726">
    <property type="entry name" value="Immunoglobulin"/>
    <property type="match status" value="2"/>
</dbReference>
<dbReference type="Pfam" id="PF08205">
    <property type="entry name" value="C2-set_2"/>
    <property type="match status" value="1"/>
</dbReference>
<organism evidence="3">
    <name type="scientific">Oppiella nova</name>
    <dbReference type="NCBI Taxonomy" id="334625"/>
    <lineage>
        <taxon>Eukaryota</taxon>
        <taxon>Metazoa</taxon>
        <taxon>Ecdysozoa</taxon>
        <taxon>Arthropoda</taxon>
        <taxon>Chelicerata</taxon>
        <taxon>Arachnida</taxon>
        <taxon>Acari</taxon>
        <taxon>Acariformes</taxon>
        <taxon>Sarcoptiformes</taxon>
        <taxon>Oribatida</taxon>
        <taxon>Brachypylina</taxon>
        <taxon>Oppioidea</taxon>
        <taxon>Oppiidae</taxon>
        <taxon>Oppiella</taxon>
    </lineage>
</organism>
<dbReference type="Gene3D" id="2.60.40.10">
    <property type="entry name" value="Immunoglobulins"/>
    <property type="match status" value="2"/>
</dbReference>
<evidence type="ECO:0000259" key="2">
    <source>
        <dbReference type="PROSITE" id="PS50835"/>
    </source>
</evidence>
<dbReference type="InterPro" id="IPR036179">
    <property type="entry name" value="Ig-like_dom_sf"/>
</dbReference>
<dbReference type="AlphaFoldDB" id="A0A7R9MFV9"/>
<dbReference type="InterPro" id="IPR013783">
    <property type="entry name" value="Ig-like_fold"/>
</dbReference>
<keyword evidence="4" id="KW-1185">Reference proteome</keyword>